<reference evidence="1 2" key="1">
    <citation type="journal article" date="2020" name="Sci. Rep.">
        <title>A novel cyanobacterial geosmin producer, revising GeoA distribution and dispersion patterns in Bacteria.</title>
        <authorList>
            <person name="Churro C."/>
            <person name="Semedo-Aguiar A.P."/>
            <person name="Silva A.D."/>
            <person name="Pereira-Leal J.B."/>
            <person name="Leite R.B."/>
        </authorList>
    </citation>
    <scope>NUCLEOTIDE SEQUENCE [LARGE SCALE GENOMIC DNA]</scope>
    <source>
        <strain evidence="1 2">IPMA8</strain>
    </source>
</reference>
<keyword evidence="2" id="KW-1185">Reference proteome</keyword>
<sequence>MKLIPNAHKKIPMMFRAQVQGRSQLQYLDPDKKRAGEQQDVERWADEWTDKAEFISTEDAQDVQTETYGAKSYQISWRFVCNGGQDDGMLRPVIGASGIPFYPGSSMKGAFRQACEQAEKAGDIPLGTCNNYCGDESEITPGILRFQGAYPTNDWTQGLLDLVHPQQGWQVMTRDTDEKPRGESAYAQVSLYQPTLRFAISCSKPLSSDRWQQIWQIWEAAIAAGLGSKVSTGYGQITKTSHPIVYRAKLKGQGQAAKLIDGTGEFRPNIFRAALRGHALRIFGGITDSETAEELVQNLFGGIQQKEATVGLLGFQFHASKLEVKSFGSGKYAQPAYEVEGELIWFLAKPLSDPEQESLLKKLVSKLMQFAMVMGGFGKSWRRVDHRKFFEEYYENNYKALIGCHWQWLGEITQSRNLQVSRLEKVGEFLEIVRQIAREWIQSQNKPLRQTEWAQDWREAWHPSNVQVWGRIADDTDESAAVRWFHKPYQQKIQGIQLEGSIYQSSVTGKIGQISLIWHRLYPLILVKNNPDNPRKPIIKPTPRYLELITLFPDGSPESNDFLDFLNAKPDGFKLLWGEEQ</sequence>
<evidence type="ECO:0000313" key="1">
    <source>
        <dbReference type="EMBL" id="NQE35546.1"/>
    </source>
</evidence>
<name>A0ABX2CYR7_9CYAN</name>
<dbReference type="RefSeq" id="WP_172189030.1">
    <property type="nucleotide sequence ID" value="NZ_CAWPPK010000272.1"/>
</dbReference>
<dbReference type="EMBL" id="SRRZ01000058">
    <property type="protein sequence ID" value="NQE35546.1"/>
    <property type="molecule type" value="Genomic_DNA"/>
</dbReference>
<gene>
    <name evidence="1" type="ORF">E5S67_03281</name>
</gene>
<organism evidence="1 2">
    <name type="scientific">Microcoleus asticus IPMA8</name>
    <dbReference type="NCBI Taxonomy" id="2563858"/>
    <lineage>
        <taxon>Bacteria</taxon>
        <taxon>Bacillati</taxon>
        <taxon>Cyanobacteriota</taxon>
        <taxon>Cyanophyceae</taxon>
        <taxon>Oscillatoriophycideae</taxon>
        <taxon>Oscillatoriales</taxon>
        <taxon>Microcoleaceae</taxon>
        <taxon>Microcoleus</taxon>
        <taxon>Microcoleus asticus</taxon>
    </lineage>
</organism>
<comment type="caution">
    <text evidence="1">The sequence shown here is derived from an EMBL/GenBank/DDBJ whole genome shotgun (WGS) entry which is preliminary data.</text>
</comment>
<dbReference type="Proteomes" id="UP000702425">
    <property type="component" value="Unassembled WGS sequence"/>
</dbReference>
<proteinExistence type="predicted"/>
<protein>
    <recommendedName>
        <fullName evidence="3">RAMP superfamily protein</fullName>
    </recommendedName>
</protein>
<accession>A0ABX2CYR7</accession>
<evidence type="ECO:0000313" key="2">
    <source>
        <dbReference type="Proteomes" id="UP000702425"/>
    </source>
</evidence>
<evidence type="ECO:0008006" key="3">
    <source>
        <dbReference type="Google" id="ProtNLM"/>
    </source>
</evidence>